<feature type="binding site" evidence="5">
    <location>
        <begin position="92"/>
        <end position="95"/>
    </location>
    <ligand>
        <name>NADP(+)</name>
        <dbReference type="ChEBI" id="CHEBI:58349"/>
    </ligand>
</feature>
<dbReference type="PANTHER" id="PTHR43238:SF1">
    <property type="entry name" value="GDP-L-FUCOSE SYNTHASE"/>
    <property type="match status" value="1"/>
</dbReference>
<evidence type="ECO:0000256" key="3">
    <source>
        <dbReference type="ARBA" id="ARBA00023002"/>
    </source>
</evidence>
<dbReference type="Gene3D" id="3.90.25.10">
    <property type="entry name" value="UDP-galactose 4-epimerase, domain 1"/>
    <property type="match status" value="1"/>
</dbReference>
<gene>
    <name evidence="5" type="primary">fcl</name>
    <name evidence="7" type="ORF">BST83_12245</name>
</gene>
<evidence type="ECO:0000313" key="8">
    <source>
        <dbReference type="Proteomes" id="UP000239522"/>
    </source>
</evidence>
<evidence type="ECO:0000256" key="4">
    <source>
        <dbReference type="ARBA" id="ARBA00023235"/>
    </source>
</evidence>
<dbReference type="EC" id="1.1.1.271" evidence="5"/>
<dbReference type="CDD" id="cd05239">
    <property type="entry name" value="GDP_FS_SDR_e"/>
    <property type="match status" value="1"/>
</dbReference>
<comment type="catalytic activity">
    <reaction evidence="5">
        <text>GDP-beta-L-fucose + NADP(+) = GDP-4-dehydro-alpha-D-rhamnose + NADPH + H(+)</text>
        <dbReference type="Rhea" id="RHEA:18885"/>
        <dbReference type="ChEBI" id="CHEBI:15378"/>
        <dbReference type="ChEBI" id="CHEBI:57273"/>
        <dbReference type="ChEBI" id="CHEBI:57783"/>
        <dbReference type="ChEBI" id="CHEBI:57964"/>
        <dbReference type="ChEBI" id="CHEBI:58349"/>
        <dbReference type="EC" id="1.1.1.271"/>
    </reaction>
</comment>
<feature type="site" description="Important for catalytic activity" evidence="5">
    <location>
        <position position="94"/>
    </location>
</feature>
<feature type="site" description="Important for catalytic activity" evidence="5">
    <location>
        <position position="96"/>
    </location>
</feature>
<dbReference type="Pfam" id="PF01370">
    <property type="entry name" value="Epimerase"/>
    <property type="match status" value="1"/>
</dbReference>
<evidence type="ECO:0000256" key="5">
    <source>
        <dbReference type="HAMAP-Rule" id="MF_00956"/>
    </source>
</evidence>
<keyword evidence="3 5" id="KW-0560">Oxidoreductase</keyword>
<dbReference type="InterPro" id="IPR028614">
    <property type="entry name" value="GDP_fucose/colitose_synth"/>
</dbReference>
<accession>A0A2S7L1H9</accession>
<dbReference type="HAMAP" id="MF_00956">
    <property type="entry name" value="GDP_fucose_synth"/>
    <property type="match status" value="1"/>
</dbReference>
<dbReference type="GO" id="GO:0050577">
    <property type="term" value="F:GDP-L-fucose synthase activity"/>
    <property type="evidence" value="ECO:0007669"/>
    <property type="project" value="UniProtKB-UniRule"/>
</dbReference>
<dbReference type="PANTHER" id="PTHR43238">
    <property type="entry name" value="GDP-L-FUCOSE SYNTHASE"/>
    <property type="match status" value="1"/>
</dbReference>
<feature type="binding site" evidence="5">
    <location>
        <begin position="150"/>
        <end position="153"/>
    </location>
    <ligand>
        <name>NADP(+)</name>
        <dbReference type="ChEBI" id="CHEBI:58349"/>
    </ligand>
</feature>
<feature type="domain" description="NAD-dependent epimerase/dehydratase" evidence="6">
    <location>
        <begin position="1"/>
        <end position="224"/>
    </location>
</feature>
<dbReference type="InterPro" id="IPR001509">
    <property type="entry name" value="Epimerase_deHydtase"/>
</dbReference>
<keyword evidence="2 5" id="KW-0521">NADP</keyword>
<feature type="binding site" evidence="5">
    <location>
        <position position="174"/>
    </location>
    <ligand>
        <name>substrate</name>
    </ligand>
</feature>
<comment type="similarity">
    <text evidence="1 5">Belongs to the NAD(P)-dependent epimerase/dehydratase family. Fucose synthase subfamily.</text>
</comment>
<evidence type="ECO:0000313" key="7">
    <source>
        <dbReference type="EMBL" id="PQB08686.1"/>
    </source>
</evidence>
<dbReference type="SUPFAM" id="SSF51735">
    <property type="entry name" value="NAD(P)-binding Rossmann-fold domains"/>
    <property type="match status" value="1"/>
</dbReference>
<organism evidence="7 8">
    <name type="scientific">Polaribacter filamentus</name>
    <dbReference type="NCBI Taxonomy" id="53483"/>
    <lineage>
        <taxon>Bacteria</taxon>
        <taxon>Pseudomonadati</taxon>
        <taxon>Bacteroidota</taxon>
        <taxon>Flavobacteriia</taxon>
        <taxon>Flavobacteriales</taxon>
        <taxon>Flavobacteriaceae</taxon>
    </lineage>
</organism>
<dbReference type="Proteomes" id="UP000239522">
    <property type="component" value="Unassembled WGS sequence"/>
</dbReference>
<feature type="binding site" evidence="5">
    <location>
        <position position="196"/>
    </location>
    <ligand>
        <name>substrate</name>
    </ligand>
</feature>
<name>A0A2S7L1H9_9FLAO</name>
<dbReference type="InterPro" id="IPR036291">
    <property type="entry name" value="NAD(P)-bd_dom_sf"/>
</dbReference>
<protein>
    <recommendedName>
        <fullName evidence="5">GDP-L-fucose synthase</fullName>
        <ecNumber evidence="5">1.1.1.271</ecNumber>
    </recommendedName>
    <alternativeName>
        <fullName evidence="5">GDP-4-keto-6-deoxy-D-mannose-3,5-epimerase-4-reductase</fullName>
    </alternativeName>
</protein>
<feature type="binding site" evidence="5">
    <location>
        <position position="127"/>
    </location>
    <ligand>
        <name>NADP(+)</name>
        <dbReference type="ChEBI" id="CHEBI:58349"/>
    </ligand>
</feature>
<feature type="binding site" evidence="5">
    <location>
        <position position="189"/>
    </location>
    <ligand>
        <name>substrate</name>
    </ligand>
</feature>
<dbReference type="Gene3D" id="3.40.50.720">
    <property type="entry name" value="NAD(P)-binding Rossmann-like Domain"/>
    <property type="match status" value="1"/>
</dbReference>
<sequence>MVGSAVWRILVAKGYSNLIGKTSKELDLTKQQAVLDFYNKEQPEVVIDAAAKVGGILANKDFPYPFLMENMQIQNNLIDGAHKAGIEKFIFLGSSCIYPKFAPQPLKEEYLLTDSLEPTNEWYAIAKITGVKACQAIRKQYNKEYVSLMPTNLYGSFDNFDLQSSHVLPAMLRKFHEAKINNHADVTLWGSGTPMREFLFVDDMAEAVVYALENNLPEYLYNIGTGKDITIKELAETIKKITGHQGNILWDASKPDGTPRKLMDVSKMKELGWQYTTELEEGIEQTYAWFLENIDGIKEVKLG</sequence>
<evidence type="ECO:0000256" key="2">
    <source>
        <dbReference type="ARBA" id="ARBA00022857"/>
    </source>
</evidence>
<evidence type="ECO:0000259" key="6">
    <source>
        <dbReference type="Pfam" id="PF01370"/>
    </source>
</evidence>
<keyword evidence="5" id="KW-0511">Multifunctional enzyme</keyword>
<keyword evidence="4 5" id="KW-0413">Isomerase</keyword>
<evidence type="ECO:0000256" key="1">
    <source>
        <dbReference type="ARBA" id="ARBA00005959"/>
    </source>
</evidence>
<comment type="caution">
    <text evidence="5">Lacks conserved residue(s) required for the propagation of feature annotation.</text>
</comment>
<dbReference type="AlphaFoldDB" id="A0A2S7L1H9"/>
<proteinExistence type="inferred from homology"/>
<comment type="caution">
    <text evidence="7">The sequence shown here is derived from an EMBL/GenBank/DDBJ whole genome shotgun (WGS) entry which is preliminary data.</text>
</comment>
<dbReference type="UniPathway" id="UPA00128">
    <property type="reaction ID" value="UER00191"/>
</dbReference>
<comment type="pathway">
    <text evidence="5">Nucleotide-sugar biosynthesis; GDP-L-fucose biosynthesis via de novo pathway; GDP-L-fucose from GDP-alpha-D-mannose: step 2/2.</text>
</comment>
<dbReference type="GO" id="GO:0016853">
    <property type="term" value="F:isomerase activity"/>
    <property type="evidence" value="ECO:0007669"/>
    <property type="project" value="UniProtKB-KW"/>
</dbReference>
<dbReference type="GO" id="GO:0042351">
    <property type="term" value="P:'de novo' GDP-L-fucose biosynthetic process"/>
    <property type="evidence" value="ECO:0007669"/>
    <property type="project" value="UniProtKB-UniRule"/>
</dbReference>
<keyword evidence="8" id="KW-1185">Reference proteome</keyword>
<feature type="active site" description="Proton donor/acceptor" evidence="5">
    <location>
        <position position="123"/>
    </location>
</feature>
<comment type="function">
    <text evidence="5">Catalyzes the two-step NADP-dependent conversion of GDP-4-dehydro-6-deoxy-D-mannose to GDP-fucose, involving an epimerase and a reductase reaction.</text>
</comment>
<dbReference type="EMBL" id="MQUA01000013">
    <property type="protein sequence ID" value="PQB08686.1"/>
    <property type="molecule type" value="Genomic_DNA"/>
</dbReference>
<dbReference type="GO" id="GO:0070401">
    <property type="term" value="F:NADP+ binding"/>
    <property type="evidence" value="ECO:0007669"/>
    <property type="project" value="UniProtKB-UniRule"/>
</dbReference>
<feature type="binding site" evidence="5">
    <location>
        <position position="166"/>
    </location>
    <ligand>
        <name>NADP(+)</name>
        <dbReference type="ChEBI" id="CHEBI:58349"/>
    </ligand>
</feature>
<feature type="binding site" evidence="5">
    <location>
        <position position="256"/>
    </location>
    <ligand>
        <name>substrate</name>
    </ligand>
</feature>
<reference evidence="7 8" key="1">
    <citation type="submission" date="2016-11" db="EMBL/GenBank/DDBJ databases">
        <title>Trade-off between light-utilization and light-protection in marine flavobacteria.</title>
        <authorList>
            <person name="Kumagai Y."/>
        </authorList>
    </citation>
    <scope>NUCLEOTIDE SEQUENCE [LARGE SCALE GENOMIC DNA]</scope>
    <source>
        <strain evidence="7 8">ATCC 700397</strain>
    </source>
</reference>